<keyword evidence="1" id="KW-0812">Transmembrane</keyword>
<feature type="transmembrane region" description="Helical" evidence="1">
    <location>
        <begin position="400"/>
        <end position="425"/>
    </location>
</feature>
<dbReference type="InterPro" id="IPR011701">
    <property type="entry name" value="MFS"/>
</dbReference>
<keyword evidence="1" id="KW-0472">Membrane</keyword>
<dbReference type="PANTHER" id="PTHR23525">
    <property type="entry name" value="TRANSPORTER, PUTATIVE-RELATED"/>
    <property type="match status" value="1"/>
</dbReference>
<feature type="transmembrane region" description="Helical" evidence="1">
    <location>
        <begin position="90"/>
        <end position="110"/>
    </location>
</feature>
<feature type="transmembrane region" description="Helical" evidence="1">
    <location>
        <begin position="342"/>
        <end position="360"/>
    </location>
</feature>
<proteinExistence type="predicted"/>
<feature type="transmembrane region" description="Helical" evidence="1">
    <location>
        <begin position="245"/>
        <end position="269"/>
    </location>
</feature>
<name>A0A7S4W2J3_9DINO</name>
<organism evidence="2">
    <name type="scientific">Alexandrium monilatum</name>
    <dbReference type="NCBI Taxonomy" id="311494"/>
    <lineage>
        <taxon>Eukaryota</taxon>
        <taxon>Sar</taxon>
        <taxon>Alveolata</taxon>
        <taxon>Dinophyceae</taxon>
        <taxon>Gonyaulacales</taxon>
        <taxon>Pyrocystaceae</taxon>
        <taxon>Alexandrium</taxon>
    </lineage>
</organism>
<feature type="transmembrane region" description="Helical" evidence="1">
    <location>
        <begin position="372"/>
        <end position="394"/>
    </location>
</feature>
<accession>A0A7S4W2J3</accession>
<protein>
    <recommendedName>
        <fullName evidence="3">Major facilitator superfamily (MFS) profile domain-containing protein</fullName>
    </recommendedName>
</protein>
<dbReference type="GO" id="GO:0022857">
    <property type="term" value="F:transmembrane transporter activity"/>
    <property type="evidence" value="ECO:0007669"/>
    <property type="project" value="InterPro"/>
</dbReference>
<dbReference type="EMBL" id="HBNR01064682">
    <property type="protein sequence ID" value="CAE4635931.1"/>
    <property type="molecule type" value="Transcribed_RNA"/>
</dbReference>
<reference evidence="2" key="1">
    <citation type="submission" date="2021-01" db="EMBL/GenBank/DDBJ databases">
        <authorList>
            <person name="Corre E."/>
            <person name="Pelletier E."/>
            <person name="Niang G."/>
            <person name="Scheremetjew M."/>
            <person name="Finn R."/>
            <person name="Kale V."/>
            <person name="Holt S."/>
            <person name="Cochrane G."/>
            <person name="Meng A."/>
            <person name="Brown T."/>
            <person name="Cohen L."/>
        </authorList>
    </citation>
    <scope>NUCLEOTIDE SEQUENCE</scope>
    <source>
        <strain evidence="2">CCMP3105</strain>
    </source>
</reference>
<gene>
    <name evidence="2" type="ORF">AMON00008_LOCUS45673</name>
</gene>
<feature type="transmembrane region" description="Helical" evidence="1">
    <location>
        <begin position="281"/>
        <end position="302"/>
    </location>
</feature>
<feature type="transmembrane region" description="Helical" evidence="1">
    <location>
        <begin position="314"/>
        <end position="336"/>
    </location>
</feature>
<dbReference type="Gene3D" id="1.20.1250.20">
    <property type="entry name" value="MFS general substrate transporter like domains"/>
    <property type="match status" value="1"/>
</dbReference>
<sequence length="445" mass="48507">MEAAGVELFNPPMSRVEYGRNVRHVFSALFFTVSLTTVTLGPFFEAYLLNVGGKGGNVLVGAVESTRGLLQLVSAYPLGMISDRTSRTRLLKHALPLWTISLGVIVIAVVSQWVPLFFVGIALWAPCSLCWSGAAQVVVAESLPPGGRAKAAANLTSLRLAATATAPLLQMLLLLALGRNHWETPLLRDVIVAGVVLWPAVLILTARLRDLPPLAKTANGAGSGAASSFRTSDLDRMIFGVRLRWWAAGTLEVISIVMAVGAGMTVKFFPLFFRVDYHFTPLELCALSFAYPLSISLMVQVCRRVSKRLERLHASVLFHFAATACLWAMCYFRSLILVLPVYMLRGALMTAWGPIIRAVVMDLVTSEVRGRWNSLQFISMFTWSGSAALGGYLADYARDYRFTFVVTAWIYTFSGLLCLVFLLVFPREQQAAELPVPLPGGGGAA</sequence>
<dbReference type="AlphaFoldDB" id="A0A7S4W2J3"/>
<feature type="transmembrane region" description="Helical" evidence="1">
    <location>
        <begin position="116"/>
        <end position="139"/>
    </location>
</feature>
<keyword evidence="1" id="KW-1133">Transmembrane helix</keyword>
<dbReference type="InterPro" id="IPR036259">
    <property type="entry name" value="MFS_trans_sf"/>
</dbReference>
<evidence type="ECO:0000313" key="2">
    <source>
        <dbReference type="EMBL" id="CAE4635931.1"/>
    </source>
</evidence>
<dbReference type="PANTHER" id="PTHR23525:SF1">
    <property type="entry name" value="NODULIN-LIKE DOMAIN-CONTAINING PROTEIN"/>
    <property type="match status" value="1"/>
</dbReference>
<dbReference type="Pfam" id="PF07690">
    <property type="entry name" value="MFS_1"/>
    <property type="match status" value="1"/>
</dbReference>
<feature type="transmembrane region" description="Helical" evidence="1">
    <location>
        <begin position="25"/>
        <end position="44"/>
    </location>
</feature>
<evidence type="ECO:0000256" key="1">
    <source>
        <dbReference type="SAM" id="Phobius"/>
    </source>
</evidence>
<evidence type="ECO:0008006" key="3">
    <source>
        <dbReference type="Google" id="ProtNLM"/>
    </source>
</evidence>
<feature type="transmembrane region" description="Helical" evidence="1">
    <location>
        <begin position="190"/>
        <end position="208"/>
    </location>
</feature>
<feature type="transmembrane region" description="Helical" evidence="1">
    <location>
        <begin position="160"/>
        <end position="178"/>
    </location>
</feature>
<dbReference type="SUPFAM" id="SSF103473">
    <property type="entry name" value="MFS general substrate transporter"/>
    <property type="match status" value="1"/>
</dbReference>